<dbReference type="SUPFAM" id="SSF53474">
    <property type="entry name" value="alpha/beta-Hydrolases"/>
    <property type="match status" value="1"/>
</dbReference>
<dbReference type="InterPro" id="IPR029058">
    <property type="entry name" value="AB_hydrolase_fold"/>
</dbReference>
<keyword evidence="5" id="KW-1185">Reference proteome</keyword>
<dbReference type="Proteomes" id="UP001596333">
    <property type="component" value="Unassembled WGS sequence"/>
</dbReference>
<dbReference type="Pfam" id="PF00326">
    <property type="entry name" value="Peptidase_S9"/>
    <property type="match status" value="1"/>
</dbReference>
<dbReference type="SUPFAM" id="SSF82171">
    <property type="entry name" value="DPP6 N-terminal domain-like"/>
    <property type="match status" value="1"/>
</dbReference>
<dbReference type="EMBL" id="JBHSXI010000023">
    <property type="protein sequence ID" value="MFC6890542.1"/>
    <property type="molecule type" value="Genomic_DNA"/>
</dbReference>
<feature type="region of interest" description="Disordered" evidence="2">
    <location>
        <begin position="252"/>
        <end position="272"/>
    </location>
</feature>
<evidence type="ECO:0000313" key="5">
    <source>
        <dbReference type="Proteomes" id="UP001596333"/>
    </source>
</evidence>
<gene>
    <name evidence="4" type="ORF">ACFQEY_16235</name>
</gene>
<organism evidence="4 5">
    <name type="scientific">Halorubrum trueperi</name>
    <dbReference type="NCBI Taxonomy" id="2004704"/>
    <lineage>
        <taxon>Archaea</taxon>
        <taxon>Methanobacteriati</taxon>
        <taxon>Methanobacteriota</taxon>
        <taxon>Stenosarchaea group</taxon>
        <taxon>Halobacteria</taxon>
        <taxon>Halobacteriales</taxon>
        <taxon>Haloferacaceae</taxon>
        <taxon>Halorubrum</taxon>
    </lineage>
</organism>
<dbReference type="GO" id="GO:0008233">
    <property type="term" value="F:peptidase activity"/>
    <property type="evidence" value="ECO:0007669"/>
    <property type="project" value="UniProtKB-ARBA"/>
</dbReference>
<evidence type="ECO:0000259" key="3">
    <source>
        <dbReference type="Pfam" id="PF00326"/>
    </source>
</evidence>
<feature type="region of interest" description="Disordered" evidence="2">
    <location>
        <begin position="411"/>
        <end position="430"/>
    </location>
</feature>
<name>A0ABD5UR34_9EURY</name>
<feature type="domain" description="Peptidase S9 prolyl oligopeptidase catalytic" evidence="3">
    <location>
        <begin position="454"/>
        <end position="660"/>
    </location>
</feature>
<evidence type="ECO:0000256" key="2">
    <source>
        <dbReference type="SAM" id="MobiDB-lite"/>
    </source>
</evidence>
<feature type="region of interest" description="Disordered" evidence="2">
    <location>
        <begin position="209"/>
        <end position="228"/>
    </location>
</feature>
<proteinExistence type="predicted"/>
<accession>A0ABD5UR34</accession>
<protein>
    <submittedName>
        <fullName evidence="4">S9 family peptidase</fullName>
    </submittedName>
</protein>
<evidence type="ECO:0000313" key="4">
    <source>
        <dbReference type="EMBL" id="MFC6890542.1"/>
    </source>
</evidence>
<dbReference type="PANTHER" id="PTHR42776:SF27">
    <property type="entry name" value="DIPEPTIDYL PEPTIDASE FAMILY MEMBER 6"/>
    <property type="match status" value="1"/>
</dbReference>
<dbReference type="AlphaFoldDB" id="A0ABD5UR34"/>
<dbReference type="InterPro" id="IPR001375">
    <property type="entry name" value="Peptidase_S9_cat"/>
</dbReference>
<dbReference type="Gene3D" id="2.120.10.30">
    <property type="entry name" value="TolB, C-terminal domain"/>
    <property type="match status" value="1"/>
</dbReference>
<keyword evidence="1" id="KW-0378">Hydrolase</keyword>
<dbReference type="PANTHER" id="PTHR42776">
    <property type="entry name" value="SERINE PEPTIDASE S9 FAMILY MEMBER"/>
    <property type="match status" value="1"/>
</dbReference>
<dbReference type="Gene3D" id="3.40.50.1820">
    <property type="entry name" value="alpha/beta hydrolase"/>
    <property type="match status" value="1"/>
</dbReference>
<feature type="compositionally biased region" description="Acidic residues" evidence="2">
    <location>
        <begin position="259"/>
        <end position="271"/>
    </location>
</feature>
<dbReference type="InterPro" id="IPR011042">
    <property type="entry name" value="6-blade_b-propeller_TolB-like"/>
</dbReference>
<evidence type="ECO:0000256" key="1">
    <source>
        <dbReference type="ARBA" id="ARBA00022801"/>
    </source>
</evidence>
<reference evidence="4 5" key="1">
    <citation type="journal article" date="2019" name="Int. J. Syst. Evol. Microbiol.">
        <title>The Global Catalogue of Microorganisms (GCM) 10K type strain sequencing project: providing services to taxonomists for standard genome sequencing and annotation.</title>
        <authorList>
            <consortium name="The Broad Institute Genomics Platform"/>
            <consortium name="The Broad Institute Genome Sequencing Center for Infectious Disease"/>
            <person name="Wu L."/>
            <person name="Ma J."/>
        </authorList>
    </citation>
    <scope>NUCLEOTIDE SEQUENCE [LARGE SCALE GENOMIC DNA]</scope>
    <source>
        <strain evidence="4 5">Y73</strain>
    </source>
</reference>
<dbReference type="RefSeq" id="WP_379770600.1">
    <property type="nucleotide sequence ID" value="NZ_JBHSXI010000023.1"/>
</dbReference>
<comment type="caution">
    <text evidence="4">The sequence shown here is derived from an EMBL/GenBank/DDBJ whole genome shotgun (WGS) entry which is preliminary data.</text>
</comment>
<feature type="compositionally biased region" description="Low complexity" evidence="2">
    <location>
        <begin position="411"/>
        <end position="423"/>
    </location>
</feature>
<sequence length="676" mass="71602">MYRRDLRDTDRDGLLADMATADFVVQAAVGPDGRIAYAKNRELTTDLWLLTDGDDVRLTSEGALAMRYGRTDARWLDWSPDGDRIAYVTADAELATVDADTGTVDVLTDFEGGIGGLAWGDRGIAVVTDHFSRGSLAVVSPAGDGVRAIANDGYLYDDPHWQGDAVVAIRSTHADLFDYEAALVRAPVDTEGGGRDGEVTELFAEPGVRAACPRPRPRSVDDDDATDDATDDALAFVHDGSGYDAVYGIDASADRGDADSDADGGDGESDAATELYGVPETEIAAPEWNDAGDRLAVTATAGGRTGVHVLDAGGPLSESEFGLDTDPGATEEIAVVAAGDAIHGAPRWDGDRLLSVRETPTEPPAIVDATTGDRLTPSATAGLAARLPATESFAYDSDGTDIHAMVHPPAAAAGDDANAGTDAAARDDADAESASVPLLVKPHGGPTTFDGFGFDHRAAYFAALGYAVVRPNYRGSDGFGRAFRMANDGDWGGGDLDDVIRAADATAARYPAVDGDRVGIFGGSGGGLMTVNALGNSDRFRAGAAFYGVYDYESFVDDTDDVGWRLLKRELGDLVDDLEGYRDASPIRTVEDIEDPLVVLHGEADARVPISQSEQLVAELKAHDVRHEFRRYEGEPHGFGEVEHVLDAYTRVADLFAKYLRRFPDDGSSRPYEPPE</sequence>